<feature type="binding site" evidence="6">
    <location>
        <position position="270"/>
    </location>
    <ligand>
        <name>Mg(2+)</name>
        <dbReference type="ChEBI" id="CHEBI:18420"/>
    </ligand>
</feature>
<dbReference type="Pfam" id="PF13378">
    <property type="entry name" value="MR_MLE_C"/>
    <property type="match status" value="1"/>
</dbReference>
<dbReference type="PANTHER" id="PTHR48080:SF3">
    <property type="entry name" value="ENOLASE SUPERFAMILY MEMBER DDB_G0284701"/>
    <property type="match status" value="1"/>
</dbReference>
<evidence type="ECO:0000256" key="7">
    <source>
        <dbReference type="RuleBase" id="RU366006"/>
    </source>
</evidence>
<dbReference type="Proteomes" id="UP000187464">
    <property type="component" value="Chromosome I"/>
</dbReference>
<evidence type="ECO:0000313" key="10">
    <source>
        <dbReference type="Proteomes" id="UP000187464"/>
    </source>
</evidence>
<dbReference type="EC" id="5.1.1.-" evidence="7"/>
<dbReference type="GO" id="GO:0016855">
    <property type="term" value="F:racemase and epimerase activity, acting on amino acids and derivatives"/>
    <property type="evidence" value="ECO:0007669"/>
    <property type="project" value="UniProtKB-UniRule"/>
</dbReference>
<dbReference type="InterPro" id="IPR006311">
    <property type="entry name" value="TAT_signal"/>
</dbReference>
<dbReference type="Pfam" id="PF02746">
    <property type="entry name" value="MR_MLE_N"/>
    <property type="match status" value="1"/>
</dbReference>
<dbReference type="CDD" id="cd03319">
    <property type="entry name" value="L-Ala-DL-Glu_epimerase"/>
    <property type="match status" value="1"/>
</dbReference>
<dbReference type="Gene3D" id="3.20.20.120">
    <property type="entry name" value="Enolase-like C-terminal domain"/>
    <property type="match status" value="1"/>
</dbReference>
<organism evidence="9 10">
    <name type="scientific">Proteiniphilum saccharofermentans</name>
    <dbReference type="NCBI Taxonomy" id="1642647"/>
    <lineage>
        <taxon>Bacteria</taxon>
        <taxon>Pseudomonadati</taxon>
        <taxon>Bacteroidota</taxon>
        <taxon>Bacteroidia</taxon>
        <taxon>Bacteroidales</taxon>
        <taxon>Dysgonomonadaceae</taxon>
        <taxon>Proteiniphilum</taxon>
    </lineage>
</organism>
<evidence type="ECO:0000256" key="3">
    <source>
        <dbReference type="ARBA" id="ARBA00022842"/>
    </source>
</evidence>
<name>A0A1R3TBE0_9BACT</name>
<reference evidence="9 10" key="1">
    <citation type="submission" date="2016-08" db="EMBL/GenBank/DDBJ databases">
        <authorList>
            <person name="Seilhamer J.J."/>
        </authorList>
    </citation>
    <scope>NUCLEOTIDE SEQUENCE [LARGE SCALE GENOMIC DNA]</scope>
    <source>
        <strain evidence="9">M3/6</strain>
    </source>
</reference>
<dbReference type="InterPro" id="IPR034603">
    <property type="entry name" value="Dipeptide_epimerase"/>
</dbReference>
<dbReference type="InterPro" id="IPR013341">
    <property type="entry name" value="Mandelate_racemase_N_dom"/>
</dbReference>
<dbReference type="EMBL" id="LT605205">
    <property type="protein sequence ID" value="SCD21927.1"/>
    <property type="molecule type" value="Genomic_DNA"/>
</dbReference>
<accession>A0A1R3TBE0</accession>
<evidence type="ECO:0000256" key="6">
    <source>
        <dbReference type="PIRSR" id="PIRSR634603-3"/>
    </source>
</evidence>
<dbReference type="SUPFAM" id="SSF54826">
    <property type="entry name" value="Enolase N-terminal domain-like"/>
    <property type="match status" value="1"/>
</dbReference>
<feature type="binding site" evidence="6">
    <location>
        <position position="218"/>
    </location>
    <ligand>
        <name>Mg(2+)</name>
        <dbReference type="ChEBI" id="CHEBI:18420"/>
    </ligand>
</feature>
<dbReference type="InterPro" id="IPR029065">
    <property type="entry name" value="Enolase_C-like"/>
</dbReference>
<sequence length="384" mass="42294">MKEDRRHFLKISAMAAASLAATSILPACSSKRNRQPNSTMKLSWTPYDLQLNHTFTISGFSRTTTPVVLIKIEYDGLEGYGEASLPPYLGETQASVIEFLRKVDLSGFTGPDHIEGIMAYVDSIAGKNTAAKAAVDIALHDLVGKIAGMPWYKIRKLDKYNVPDTTFTIGIDSDEVVREKTREALGRFNILKVKVGGPDDKRMIEAIRSETDLPLAVDANQGWKDRQQALDMIFWLKEKGVVMVEQPMPKQDLDNIARLTEESPLPIFADESIQRLADVERMKGVFSGINIKLMKCTGMHEAWKMRGLASSLGMKVMIGCMTETSCAISAAAQLYSGMDFADLDGALLIGNDCFDGAKLENGKIIPNDRPGIGVKPIKELIFGR</sequence>
<dbReference type="STRING" id="1642647.PSM36_3138"/>
<keyword evidence="3 6" id="KW-0460">Magnesium</keyword>
<dbReference type="PROSITE" id="PS51318">
    <property type="entry name" value="TAT"/>
    <property type="match status" value="1"/>
</dbReference>
<keyword evidence="2 6" id="KW-0479">Metal-binding</keyword>
<evidence type="ECO:0000259" key="8">
    <source>
        <dbReference type="SMART" id="SM00922"/>
    </source>
</evidence>
<protein>
    <recommendedName>
        <fullName evidence="7">Dipeptide epimerase</fullName>
        <ecNumber evidence="7">5.1.1.-</ecNumber>
    </recommendedName>
</protein>
<keyword evidence="10" id="KW-1185">Reference proteome</keyword>
<evidence type="ECO:0000256" key="5">
    <source>
        <dbReference type="PIRSR" id="PIRSR634603-1"/>
    </source>
</evidence>
<dbReference type="SFLD" id="SFLDS00001">
    <property type="entry name" value="Enolase"/>
    <property type="match status" value="1"/>
</dbReference>
<dbReference type="SFLD" id="SFLDG00180">
    <property type="entry name" value="muconate_cycloisomerase"/>
    <property type="match status" value="1"/>
</dbReference>
<feature type="binding site" evidence="6">
    <location>
        <position position="245"/>
    </location>
    <ligand>
        <name>Mg(2+)</name>
        <dbReference type="ChEBI" id="CHEBI:18420"/>
    </ligand>
</feature>
<evidence type="ECO:0000313" key="9">
    <source>
        <dbReference type="EMBL" id="SCD21927.1"/>
    </source>
</evidence>
<proteinExistence type="inferred from homology"/>
<dbReference type="InterPro" id="IPR013342">
    <property type="entry name" value="Mandelate_racemase_C"/>
</dbReference>
<dbReference type="InterPro" id="IPR034593">
    <property type="entry name" value="DgoD-like"/>
</dbReference>
<dbReference type="RefSeq" id="WP_076932318.1">
    <property type="nucleotide sequence ID" value="NZ_LT605205.1"/>
</dbReference>
<evidence type="ECO:0000256" key="1">
    <source>
        <dbReference type="ARBA" id="ARBA00008031"/>
    </source>
</evidence>
<keyword evidence="4 7" id="KW-0413">Isomerase</keyword>
<feature type="active site" description="Proton acceptor; specific for (R)-substrate epimerization" evidence="5">
    <location>
        <position position="194"/>
    </location>
</feature>
<evidence type="ECO:0000256" key="2">
    <source>
        <dbReference type="ARBA" id="ARBA00022723"/>
    </source>
</evidence>
<evidence type="ECO:0000256" key="4">
    <source>
        <dbReference type="ARBA" id="ARBA00023235"/>
    </source>
</evidence>
<gene>
    <name evidence="9" type="ORF">PSM36_3138</name>
</gene>
<dbReference type="GO" id="GO:0000287">
    <property type="term" value="F:magnesium ion binding"/>
    <property type="evidence" value="ECO:0007669"/>
    <property type="project" value="UniProtKB-ARBA"/>
</dbReference>
<dbReference type="AlphaFoldDB" id="A0A1R3TBE0"/>
<dbReference type="InterPro" id="IPR029017">
    <property type="entry name" value="Enolase-like_N"/>
</dbReference>
<dbReference type="Gene3D" id="3.30.390.10">
    <property type="entry name" value="Enolase-like, N-terminal domain"/>
    <property type="match status" value="1"/>
</dbReference>
<dbReference type="SMART" id="SM00922">
    <property type="entry name" value="MR_MLE"/>
    <property type="match status" value="1"/>
</dbReference>
<dbReference type="SUPFAM" id="SSF51604">
    <property type="entry name" value="Enolase C-terminal domain-like"/>
    <property type="match status" value="1"/>
</dbReference>
<comment type="cofactor">
    <cofactor evidence="6 7">
        <name>Mg(2+)</name>
        <dbReference type="ChEBI" id="CHEBI:18420"/>
    </cofactor>
    <text evidence="6 7">Binds 1 Mg(2+) ion per subunit.</text>
</comment>
<comment type="similarity">
    <text evidence="1 7">Belongs to the mandelate racemase/muconate lactonizing enzyme family.</text>
</comment>
<feature type="domain" description="Mandelate racemase/muconate lactonizing enzyme C-terminal" evidence="8">
    <location>
        <begin position="174"/>
        <end position="266"/>
    </location>
</feature>
<dbReference type="KEGG" id="psac:PSM36_3138"/>
<dbReference type="InterPro" id="IPR036849">
    <property type="entry name" value="Enolase-like_C_sf"/>
</dbReference>
<dbReference type="PANTHER" id="PTHR48080">
    <property type="entry name" value="D-GALACTONATE DEHYDRATASE-RELATED"/>
    <property type="match status" value="1"/>
</dbReference>
<feature type="active site" description="Proton acceptor; specific for (S)-substrate epimerization" evidence="5">
    <location>
        <position position="292"/>
    </location>
</feature>